<dbReference type="EMBL" id="CP003345">
    <property type="protein sequence ID" value="AFM04031.1"/>
    <property type="molecule type" value="Genomic_DNA"/>
</dbReference>
<dbReference type="eggNOG" id="COG0431">
    <property type="taxonomic scope" value="Bacteria"/>
</dbReference>
<dbReference type="SUPFAM" id="SSF52218">
    <property type="entry name" value="Flavoproteins"/>
    <property type="match status" value="1"/>
</dbReference>
<dbReference type="OrthoDB" id="9812295at2"/>
<sequence>MITIISGTNRQDSVTYQMALLYQRKLKEKGFHASILDLKELPHDFAFSALYENTGKSEGFNRLISPLKDSTKLILVTPEYNGSFPGVIKTFLDGLQFPNGVKGKMVALVGLSSGSQGAVLATSHLADIFGYLGATVLPLRARMPFIDKHFQNGEIINDNEYAKYNDLIDLQIANIIAF</sequence>
<dbReference type="GO" id="GO:0010181">
    <property type="term" value="F:FMN binding"/>
    <property type="evidence" value="ECO:0007669"/>
    <property type="project" value="TreeGrafter"/>
</dbReference>
<name>I4AJ96_BERLS</name>
<feature type="domain" description="NADPH-dependent FMN reductase-like" evidence="1">
    <location>
        <begin position="2"/>
        <end position="138"/>
    </location>
</feature>
<proteinExistence type="predicted"/>
<keyword evidence="3" id="KW-1185">Reference proteome</keyword>
<dbReference type="PATRIC" id="fig|880071.3.peg.1593"/>
<dbReference type="GO" id="GO:0016491">
    <property type="term" value="F:oxidoreductase activity"/>
    <property type="evidence" value="ECO:0007669"/>
    <property type="project" value="InterPro"/>
</dbReference>
<evidence type="ECO:0000259" key="1">
    <source>
        <dbReference type="Pfam" id="PF03358"/>
    </source>
</evidence>
<dbReference type="RefSeq" id="WP_014797488.1">
    <property type="nucleotide sequence ID" value="NC_018018.1"/>
</dbReference>
<dbReference type="GO" id="GO:0005829">
    <property type="term" value="C:cytosol"/>
    <property type="evidence" value="ECO:0007669"/>
    <property type="project" value="TreeGrafter"/>
</dbReference>
<protein>
    <submittedName>
        <fullName evidence="2">Putative flavoprotein</fullName>
    </submittedName>
</protein>
<dbReference type="PANTHER" id="PTHR30543">
    <property type="entry name" value="CHROMATE REDUCTASE"/>
    <property type="match status" value="1"/>
</dbReference>
<dbReference type="InterPro" id="IPR050712">
    <property type="entry name" value="NAD(P)H-dep_reductase"/>
</dbReference>
<dbReference type="Proteomes" id="UP000006054">
    <property type="component" value="Chromosome"/>
</dbReference>
<evidence type="ECO:0000313" key="3">
    <source>
        <dbReference type="Proteomes" id="UP000006054"/>
    </source>
</evidence>
<dbReference type="KEGG" id="fli:Fleli_1613"/>
<dbReference type="HOGENOM" id="CLU_055322_1_2_10"/>
<gene>
    <name evidence="2" type="ordered locus">Fleli_1613</name>
</gene>
<evidence type="ECO:0000313" key="2">
    <source>
        <dbReference type="EMBL" id="AFM04031.1"/>
    </source>
</evidence>
<dbReference type="InterPro" id="IPR005025">
    <property type="entry name" value="FMN_Rdtase-like_dom"/>
</dbReference>
<dbReference type="Gene3D" id="3.40.50.360">
    <property type="match status" value="1"/>
</dbReference>
<dbReference type="STRING" id="880071.Fleli_1613"/>
<dbReference type="Pfam" id="PF03358">
    <property type="entry name" value="FMN_red"/>
    <property type="match status" value="1"/>
</dbReference>
<dbReference type="AlphaFoldDB" id="I4AJ96"/>
<dbReference type="InterPro" id="IPR029039">
    <property type="entry name" value="Flavoprotein-like_sf"/>
</dbReference>
<dbReference type="PANTHER" id="PTHR30543:SF21">
    <property type="entry name" value="NAD(P)H-DEPENDENT FMN REDUCTASE LOT6"/>
    <property type="match status" value="1"/>
</dbReference>
<reference evidence="3" key="1">
    <citation type="submission" date="2012-06" db="EMBL/GenBank/DDBJ databases">
        <title>The complete genome of Flexibacter litoralis DSM 6794.</title>
        <authorList>
            <person name="Lucas S."/>
            <person name="Copeland A."/>
            <person name="Lapidus A."/>
            <person name="Glavina del Rio T."/>
            <person name="Dalin E."/>
            <person name="Tice H."/>
            <person name="Bruce D."/>
            <person name="Goodwin L."/>
            <person name="Pitluck S."/>
            <person name="Peters L."/>
            <person name="Ovchinnikova G."/>
            <person name="Lu M."/>
            <person name="Kyrpides N."/>
            <person name="Mavromatis K."/>
            <person name="Ivanova N."/>
            <person name="Brettin T."/>
            <person name="Detter J.C."/>
            <person name="Han C."/>
            <person name="Larimer F."/>
            <person name="Land M."/>
            <person name="Hauser L."/>
            <person name="Markowitz V."/>
            <person name="Cheng J.-F."/>
            <person name="Hugenholtz P."/>
            <person name="Woyke T."/>
            <person name="Wu D."/>
            <person name="Spring S."/>
            <person name="Lang E."/>
            <person name="Kopitz M."/>
            <person name="Brambilla E."/>
            <person name="Klenk H.-P."/>
            <person name="Eisen J.A."/>
        </authorList>
    </citation>
    <scope>NUCLEOTIDE SEQUENCE [LARGE SCALE GENOMIC DNA]</scope>
    <source>
        <strain evidence="3">ATCC 23117 / DSM 6794 / NBRC 15988 / NCIMB 1366 / Sio-4</strain>
    </source>
</reference>
<accession>I4AJ96</accession>
<organism evidence="2 3">
    <name type="scientific">Bernardetia litoralis (strain ATCC 23117 / DSM 6794 / NBRC 15988 / NCIMB 1366 / Fx l1 / Sio-4)</name>
    <name type="common">Flexibacter litoralis</name>
    <dbReference type="NCBI Taxonomy" id="880071"/>
    <lineage>
        <taxon>Bacteria</taxon>
        <taxon>Pseudomonadati</taxon>
        <taxon>Bacteroidota</taxon>
        <taxon>Cytophagia</taxon>
        <taxon>Cytophagales</taxon>
        <taxon>Bernardetiaceae</taxon>
        <taxon>Bernardetia</taxon>
    </lineage>
</organism>